<sequence length="304" mass="32752">MKVIGIDVGGTEVKGSVVNEDGDILFEAKVPTDISKGRDGILESIHIVIGSLMKKDSAILGIGIGTAGRVNVHSGEIVFATANLPSWQGTNVKAEIESRYSLPCVVENDANAALIGELWKSQRKPQSAVMITLGTGVGGANAINGEVLNGYHHQSGEWGHVVLVPNGKPCNCGKKGCIEQYLSGTALVQAVLTETELSFRHGSEIFEEFSKGNQQVKQVIDRYLDYLAITMYNISVSIDPEMIFIGGGVIDSKRHWWTSFRGKLKEYCVNTSVHPASLGNKAGMLGAAKLIFQVIEKRGEPIEK</sequence>
<dbReference type="InterPro" id="IPR000600">
    <property type="entry name" value="ROK"/>
</dbReference>
<proteinExistence type="inferred from homology"/>
<name>A0A5D4TQZ7_9BACI</name>
<evidence type="ECO:0000256" key="1">
    <source>
        <dbReference type="ARBA" id="ARBA00006479"/>
    </source>
</evidence>
<accession>A0A5D4TQZ7</accession>
<dbReference type="EMBL" id="VTEZ01000006">
    <property type="protein sequence ID" value="TYS83075.1"/>
    <property type="molecule type" value="Genomic_DNA"/>
</dbReference>
<dbReference type="PANTHER" id="PTHR18964:SF165">
    <property type="entry name" value="BETA-GLUCOSIDE KINASE"/>
    <property type="match status" value="1"/>
</dbReference>
<gene>
    <name evidence="2" type="ORF">FZC85_18415</name>
</gene>
<dbReference type="CDD" id="cd24068">
    <property type="entry name" value="ASKHA_NBD_ROK_FnNanK-like"/>
    <property type="match status" value="1"/>
</dbReference>
<comment type="caution">
    <text evidence="2">The sequence shown here is derived from an EMBL/GenBank/DDBJ whole genome shotgun (WGS) entry which is preliminary data.</text>
</comment>
<dbReference type="InterPro" id="IPR043129">
    <property type="entry name" value="ATPase_NBD"/>
</dbReference>
<dbReference type="RefSeq" id="WP_148970487.1">
    <property type="nucleotide sequence ID" value="NZ_JBNIKW010000006.1"/>
</dbReference>
<evidence type="ECO:0000313" key="2">
    <source>
        <dbReference type="EMBL" id="TYS83075.1"/>
    </source>
</evidence>
<protein>
    <submittedName>
        <fullName evidence="2">ROK family protein</fullName>
    </submittedName>
</protein>
<dbReference type="AlphaFoldDB" id="A0A5D4TQZ7"/>
<dbReference type="Proteomes" id="UP000324269">
    <property type="component" value="Unassembled WGS sequence"/>
</dbReference>
<comment type="similarity">
    <text evidence="1">Belongs to the ROK (NagC/XylR) family.</text>
</comment>
<reference evidence="2 3" key="1">
    <citation type="submission" date="2019-08" db="EMBL/GenBank/DDBJ databases">
        <title>Bacillus genomes from the desert of Cuatro Cienegas, Coahuila.</title>
        <authorList>
            <person name="Olmedo-Alvarez G."/>
        </authorList>
    </citation>
    <scope>NUCLEOTIDE SEQUENCE [LARGE SCALE GENOMIC DNA]</scope>
    <source>
        <strain evidence="2 3">CH87b_3T</strain>
    </source>
</reference>
<dbReference type="Pfam" id="PF00480">
    <property type="entry name" value="ROK"/>
    <property type="match status" value="1"/>
</dbReference>
<dbReference type="Gene3D" id="3.30.420.40">
    <property type="match status" value="2"/>
</dbReference>
<dbReference type="PANTHER" id="PTHR18964">
    <property type="entry name" value="ROK (REPRESSOR, ORF, KINASE) FAMILY"/>
    <property type="match status" value="1"/>
</dbReference>
<dbReference type="SUPFAM" id="SSF53067">
    <property type="entry name" value="Actin-like ATPase domain"/>
    <property type="match status" value="1"/>
</dbReference>
<organism evidence="2 3">
    <name type="scientific">Rossellomorea aquimaris</name>
    <dbReference type="NCBI Taxonomy" id="189382"/>
    <lineage>
        <taxon>Bacteria</taxon>
        <taxon>Bacillati</taxon>
        <taxon>Bacillota</taxon>
        <taxon>Bacilli</taxon>
        <taxon>Bacillales</taxon>
        <taxon>Bacillaceae</taxon>
        <taxon>Rossellomorea</taxon>
    </lineage>
</organism>
<evidence type="ECO:0000313" key="3">
    <source>
        <dbReference type="Proteomes" id="UP000324269"/>
    </source>
</evidence>
<dbReference type="OrthoDB" id="9795247at2"/>